<evidence type="ECO:0000313" key="8">
    <source>
        <dbReference type="Proteomes" id="UP001139006"/>
    </source>
</evidence>
<evidence type="ECO:0000313" key="7">
    <source>
        <dbReference type="EMBL" id="MCP0886423.1"/>
    </source>
</evidence>
<dbReference type="Gene3D" id="1.10.287.1040">
    <property type="entry name" value="Exonuclease VII, small subunit"/>
    <property type="match status" value="1"/>
</dbReference>
<dbReference type="PANTHER" id="PTHR34137:SF1">
    <property type="entry name" value="EXODEOXYRIBONUCLEASE 7 SMALL SUBUNIT"/>
    <property type="match status" value="1"/>
</dbReference>
<comment type="catalytic activity">
    <reaction evidence="6">
        <text>Exonucleolytic cleavage in either 5'- to 3'- or 3'- to 5'-direction to yield nucleoside 5'-phosphates.</text>
        <dbReference type="EC" id="3.1.11.6"/>
    </reaction>
</comment>
<comment type="subcellular location">
    <subcellularLocation>
        <location evidence="6">Cytoplasm</location>
    </subcellularLocation>
</comment>
<accession>A0A9X2JKV1</accession>
<keyword evidence="5 6" id="KW-0269">Exonuclease</keyword>
<dbReference type="SUPFAM" id="SSF116842">
    <property type="entry name" value="XseB-like"/>
    <property type="match status" value="1"/>
</dbReference>
<dbReference type="PANTHER" id="PTHR34137">
    <property type="entry name" value="EXODEOXYRIBONUCLEASE 7 SMALL SUBUNIT"/>
    <property type="match status" value="1"/>
</dbReference>
<comment type="similarity">
    <text evidence="1 6">Belongs to the XseB family.</text>
</comment>
<dbReference type="RefSeq" id="WP_253359551.1">
    <property type="nucleotide sequence ID" value="NZ_JAIULA010000005.1"/>
</dbReference>
<dbReference type="GO" id="GO:0005829">
    <property type="term" value="C:cytosol"/>
    <property type="evidence" value="ECO:0007669"/>
    <property type="project" value="TreeGrafter"/>
</dbReference>
<dbReference type="GO" id="GO:0009318">
    <property type="term" value="C:exodeoxyribonuclease VII complex"/>
    <property type="evidence" value="ECO:0007669"/>
    <property type="project" value="UniProtKB-UniRule"/>
</dbReference>
<keyword evidence="8" id="KW-1185">Reference proteome</keyword>
<dbReference type="EC" id="3.1.11.6" evidence="6"/>
<dbReference type="NCBIfam" id="TIGR01280">
    <property type="entry name" value="xseB"/>
    <property type="match status" value="1"/>
</dbReference>
<name>A0A9X2JKV1_9LACO</name>
<evidence type="ECO:0000256" key="2">
    <source>
        <dbReference type="ARBA" id="ARBA00022490"/>
    </source>
</evidence>
<dbReference type="Pfam" id="PF02609">
    <property type="entry name" value="Exonuc_VII_S"/>
    <property type="match status" value="1"/>
</dbReference>
<keyword evidence="3 6" id="KW-0540">Nuclease</keyword>
<reference evidence="7 8" key="1">
    <citation type="journal article" date="2023" name="Int. J. Syst. Evol. Microbiol.">
        <title>Ligilactobacillus ubinensis sp. nov., a novel species isolated from the wild ferment of a durian fruit (Durio zibethinus).</title>
        <authorList>
            <person name="Heng Y.C."/>
            <person name="Menon N."/>
            <person name="Chen B."/>
            <person name="Loo B.Z.L."/>
            <person name="Wong G.W.J."/>
            <person name="Lim A.C.H."/>
            <person name="Silvaraju S."/>
            <person name="Kittelmann S."/>
        </authorList>
    </citation>
    <scope>NUCLEOTIDE SEQUENCE [LARGE SCALE GENOMIC DNA]</scope>
    <source>
        <strain evidence="7 8">WILCCON 0076</strain>
    </source>
</reference>
<proteinExistence type="inferred from homology"/>
<organism evidence="7 8">
    <name type="scientific">Ligilactobacillus ubinensis</name>
    <dbReference type="NCBI Taxonomy" id="2876789"/>
    <lineage>
        <taxon>Bacteria</taxon>
        <taxon>Bacillati</taxon>
        <taxon>Bacillota</taxon>
        <taxon>Bacilli</taxon>
        <taxon>Lactobacillales</taxon>
        <taxon>Lactobacillaceae</taxon>
        <taxon>Ligilactobacillus</taxon>
    </lineage>
</organism>
<comment type="caution">
    <text evidence="7">The sequence shown here is derived from an EMBL/GenBank/DDBJ whole genome shotgun (WGS) entry which is preliminary data.</text>
</comment>
<dbReference type="GO" id="GO:0008855">
    <property type="term" value="F:exodeoxyribonuclease VII activity"/>
    <property type="evidence" value="ECO:0007669"/>
    <property type="project" value="UniProtKB-UniRule"/>
</dbReference>
<evidence type="ECO:0000256" key="6">
    <source>
        <dbReference type="HAMAP-Rule" id="MF_00337"/>
    </source>
</evidence>
<dbReference type="NCBIfam" id="NF002138">
    <property type="entry name" value="PRK00977.1-2"/>
    <property type="match status" value="1"/>
</dbReference>
<dbReference type="EMBL" id="JAIULA010000005">
    <property type="protein sequence ID" value="MCP0886423.1"/>
    <property type="molecule type" value="Genomic_DNA"/>
</dbReference>
<comment type="subunit">
    <text evidence="6">Heterooligomer composed of large and small subunits.</text>
</comment>
<dbReference type="Proteomes" id="UP001139006">
    <property type="component" value="Unassembled WGS sequence"/>
</dbReference>
<dbReference type="HAMAP" id="MF_00337">
    <property type="entry name" value="Exonuc_7_S"/>
    <property type="match status" value="1"/>
</dbReference>
<evidence type="ECO:0000256" key="3">
    <source>
        <dbReference type="ARBA" id="ARBA00022722"/>
    </source>
</evidence>
<keyword evidence="2 6" id="KW-0963">Cytoplasm</keyword>
<gene>
    <name evidence="6" type="primary">xseB</name>
    <name evidence="7" type="ORF">LB941_03610</name>
</gene>
<evidence type="ECO:0000256" key="4">
    <source>
        <dbReference type="ARBA" id="ARBA00022801"/>
    </source>
</evidence>
<sequence>MTKQTMSFEENLTRLDQIVTQLEKGDTPLEDAMTQFQEGMVLSKKLEETLKDAEKTLTKIIDDNGEEQLFEEKSDENK</sequence>
<dbReference type="GO" id="GO:0006308">
    <property type="term" value="P:DNA catabolic process"/>
    <property type="evidence" value="ECO:0007669"/>
    <property type="project" value="UniProtKB-UniRule"/>
</dbReference>
<dbReference type="InterPro" id="IPR037004">
    <property type="entry name" value="Exonuc_VII_ssu_sf"/>
</dbReference>
<dbReference type="AlphaFoldDB" id="A0A9X2JKV1"/>
<keyword evidence="4 6" id="KW-0378">Hydrolase</keyword>
<evidence type="ECO:0000256" key="1">
    <source>
        <dbReference type="ARBA" id="ARBA00009998"/>
    </source>
</evidence>
<evidence type="ECO:0000256" key="5">
    <source>
        <dbReference type="ARBA" id="ARBA00022839"/>
    </source>
</evidence>
<comment type="function">
    <text evidence="6">Bidirectionally degrades single-stranded DNA into large acid-insoluble oligonucleotides, which are then degraded further into small acid-soluble oligonucleotides.</text>
</comment>
<protein>
    <recommendedName>
        <fullName evidence="6">Exodeoxyribonuclease 7 small subunit</fullName>
        <ecNumber evidence="6">3.1.11.6</ecNumber>
    </recommendedName>
    <alternativeName>
        <fullName evidence="6">Exodeoxyribonuclease VII small subunit</fullName>
        <shortName evidence="6">Exonuclease VII small subunit</shortName>
    </alternativeName>
</protein>
<dbReference type="PIRSF" id="PIRSF006488">
    <property type="entry name" value="Exonuc_VII_S"/>
    <property type="match status" value="1"/>
</dbReference>
<dbReference type="InterPro" id="IPR003761">
    <property type="entry name" value="Exonuc_VII_S"/>
</dbReference>